<evidence type="ECO:0000256" key="1">
    <source>
        <dbReference type="SAM" id="Phobius"/>
    </source>
</evidence>
<keyword evidence="1" id="KW-1133">Transmembrane helix</keyword>
<keyword evidence="1" id="KW-0472">Membrane</keyword>
<protein>
    <submittedName>
        <fullName evidence="2">Uncharacterized protein</fullName>
    </submittedName>
</protein>
<dbReference type="Proteomes" id="UP000309594">
    <property type="component" value="Unassembled WGS sequence"/>
</dbReference>
<evidence type="ECO:0000313" key="2">
    <source>
        <dbReference type="EMBL" id="TKC62202.1"/>
    </source>
</evidence>
<sequence>MKKNLLYILAVIIVSFTIILSIHGFNQNNENNGFTRIIKEQHIKFTKAYQLPPTVFYFAGISPTELHLKNLNDPSGLYLIDFALSKLKWRNLKLSTGLKAAPKQVTISVRDTTIAVTDDLSGNLTLISKITGKGRKFKGPEIWINQTSLISGSSLIGKNLLIKGEQPQRQLVKINYLKGKVKSTYQIEKQTDGFFCTDGYLQFDQMHSKLFYMYFYRGEFLCLDTNMKLLYKSKTIDTVTTAVVKAAKVTKNKVNTFTQSTPPNAVNRVYTLCKNELYIASLLKADNEQTSNFKENQIIDVYNMDSGKYQYSFYLPKYNGVKLRDFRISGNLIFAIYGTLIVRYELDPLLLT</sequence>
<name>A0A4U1GKW1_9SPHI</name>
<gene>
    <name evidence="2" type="ORF">FBD94_08245</name>
</gene>
<reference evidence="2 3" key="1">
    <citation type="submission" date="2019-04" db="EMBL/GenBank/DDBJ databases">
        <title>Pedobacter sp. RP-1-16 sp. nov., isolated from Arctic soil.</title>
        <authorList>
            <person name="Dahal R.H."/>
            <person name="Kim D.-U."/>
        </authorList>
    </citation>
    <scope>NUCLEOTIDE SEQUENCE [LARGE SCALE GENOMIC DNA]</scope>
    <source>
        <strain evidence="2 3">RP-1-16</strain>
    </source>
</reference>
<dbReference type="RefSeq" id="WP_136879852.1">
    <property type="nucleotide sequence ID" value="NZ_SWDX01000003.1"/>
</dbReference>
<dbReference type="AlphaFoldDB" id="A0A4U1GKW1"/>
<accession>A0A4U1GKW1</accession>
<proteinExistence type="predicted"/>
<evidence type="ECO:0000313" key="3">
    <source>
        <dbReference type="Proteomes" id="UP000309594"/>
    </source>
</evidence>
<dbReference type="EMBL" id="SWDX01000003">
    <property type="protein sequence ID" value="TKC62202.1"/>
    <property type="molecule type" value="Genomic_DNA"/>
</dbReference>
<feature type="transmembrane region" description="Helical" evidence="1">
    <location>
        <begin position="5"/>
        <end position="25"/>
    </location>
</feature>
<comment type="caution">
    <text evidence="2">The sequence shown here is derived from an EMBL/GenBank/DDBJ whole genome shotgun (WGS) entry which is preliminary data.</text>
</comment>
<keyword evidence="1" id="KW-0812">Transmembrane</keyword>
<organism evidence="2 3">
    <name type="scientific">Pedobacter hiemivivus</name>
    <dbReference type="NCBI Taxonomy" id="2530454"/>
    <lineage>
        <taxon>Bacteria</taxon>
        <taxon>Pseudomonadati</taxon>
        <taxon>Bacteroidota</taxon>
        <taxon>Sphingobacteriia</taxon>
        <taxon>Sphingobacteriales</taxon>
        <taxon>Sphingobacteriaceae</taxon>
        <taxon>Pedobacter</taxon>
    </lineage>
</organism>